<protein>
    <submittedName>
        <fullName evidence="2">Uncharacterized protein</fullName>
    </submittedName>
</protein>
<accession>A0A542U7Y7</accession>
<feature type="compositionally biased region" description="Basic and acidic residues" evidence="1">
    <location>
        <begin position="203"/>
        <end position="216"/>
    </location>
</feature>
<sequence>MGYAATPSARSSWIRVLTPRHCRWSTVYGLVQYGNATRTEQFPAPPAVRGSVGGAGDHLRPAFTSSRTARTDRIATINFWASAGTWSKRCPTTVKTPNDRRRTDGHPTRQFHVAPFERDRRWRERLAPFANRLGRLISADLFHELHVLLGDLSPPTAGRSVPEDREVSRGYSCAHRRRCSSWYRTSRAERGAGPHSGRPTPEPTDRRARPVTEPVRHAAQARTSGRGRGATTTTS</sequence>
<comment type="caution">
    <text evidence="2">The sequence shown here is derived from an EMBL/GenBank/DDBJ whole genome shotgun (WGS) entry which is preliminary data.</text>
</comment>
<dbReference type="EMBL" id="VFNX01000001">
    <property type="protein sequence ID" value="TQK95183.1"/>
    <property type="molecule type" value="Genomic_DNA"/>
</dbReference>
<reference evidence="2 3" key="1">
    <citation type="submission" date="2019-06" db="EMBL/GenBank/DDBJ databases">
        <title>Sequencing the genomes of 1000 actinobacteria strains.</title>
        <authorList>
            <person name="Klenk H.-P."/>
        </authorList>
    </citation>
    <scope>NUCLEOTIDE SEQUENCE [LARGE SCALE GENOMIC DNA]</scope>
    <source>
        <strain evidence="2 3">DSM 41929</strain>
    </source>
</reference>
<dbReference type="AlphaFoldDB" id="A0A542U7Y7"/>
<evidence type="ECO:0000313" key="2">
    <source>
        <dbReference type="EMBL" id="TQK95183.1"/>
    </source>
</evidence>
<feature type="compositionally biased region" description="Low complexity" evidence="1">
    <location>
        <begin position="221"/>
        <end position="235"/>
    </location>
</feature>
<gene>
    <name evidence="2" type="ORF">FB563_0050</name>
</gene>
<keyword evidence="3" id="KW-1185">Reference proteome</keyword>
<name>A0A542U7Y7_9ACTN</name>
<evidence type="ECO:0000313" key="3">
    <source>
        <dbReference type="Proteomes" id="UP000318103"/>
    </source>
</evidence>
<proteinExistence type="predicted"/>
<evidence type="ECO:0000256" key="1">
    <source>
        <dbReference type="SAM" id="MobiDB-lite"/>
    </source>
</evidence>
<dbReference type="Proteomes" id="UP000318103">
    <property type="component" value="Unassembled WGS sequence"/>
</dbReference>
<feature type="region of interest" description="Disordered" evidence="1">
    <location>
        <begin position="185"/>
        <end position="235"/>
    </location>
</feature>
<organism evidence="2 3">
    <name type="scientific">Streptomyces puniciscabiei</name>
    <dbReference type="NCBI Taxonomy" id="164348"/>
    <lineage>
        <taxon>Bacteria</taxon>
        <taxon>Bacillati</taxon>
        <taxon>Actinomycetota</taxon>
        <taxon>Actinomycetes</taxon>
        <taxon>Kitasatosporales</taxon>
        <taxon>Streptomycetaceae</taxon>
        <taxon>Streptomyces</taxon>
    </lineage>
</organism>